<reference evidence="14 15" key="1">
    <citation type="submission" date="2023-08" db="EMBL/GenBank/DDBJ databases">
        <authorList>
            <person name="Roldan D.M."/>
            <person name="Menes R.J."/>
        </authorList>
    </citation>
    <scope>NUCLEOTIDE SEQUENCE [LARGE SCALE GENOMIC DNA]</scope>
    <source>
        <strain evidence="14 15">CCM 2812</strain>
    </source>
</reference>
<accession>A0ABT9G440</accession>
<comment type="similarity">
    <text evidence="2 9">Belongs to the membrane fusion protein (MFP) (TC 8.A.1) family.</text>
</comment>
<evidence type="ECO:0000256" key="2">
    <source>
        <dbReference type="ARBA" id="ARBA00009477"/>
    </source>
</evidence>
<comment type="caution">
    <text evidence="14">The sequence shown here is derived from an EMBL/GenBank/DDBJ whole genome shotgun (WGS) entry which is preliminary data.</text>
</comment>
<dbReference type="NCBIfam" id="TIGR01843">
    <property type="entry name" value="type_I_hlyD"/>
    <property type="match status" value="1"/>
</dbReference>
<dbReference type="PANTHER" id="PTHR30386">
    <property type="entry name" value="MEMBRANE FUSION SUBUNIT OF EMRAB-TOLC MULTIDRUG EFFLUX PUMP"/>
    <property type="match status" value="1"/>
</dbReference>
<protein>
    <recommendedName>
        <fullName evidence="9">Membrane fusion protein (MFP) family protein</fullName>
    </recommendedName>
</protein>
<dbReference type="PRINTS" id="PR01490">
    <property type="entry name" value="RTXTOXIND"/>
</dbReference>
<evidence type="ECO:0000313" key="14">
    <source>
        <dbReference type="EMBL" id="MDP4301251.1"/>
    </source>
</evidence>
<keyword evidence="7 9" id="KW-1133">Transmembrane helix</keyword>
<evidence type="ECO:0000256" key="6">
    <source>
        <dbReference type="ARBA" id="ARBA00022692"/>
    </source>
</evidence>
<keyword evidence="15" id="KW-1185">Reference proteome</keyword>
<dbReference type="Pfam" id="PF26002">
    <property type="entry name" value="Beta-barrel_AprE"/>
    <property type="match status" value="1"/>
</dbReference>
<feature type="domain" description="AprE-like beta-barrel" evidence="13">
    <location>
        <begin position="361"/>
        <end position="450"/>
    </location>
</feature>
<gene>
    <name evidence="14" type="ORF">Q8X39_11440</name>
</gene>
<dbReference type="InterPro" id="IPR010129">
    <property type="entry name" value="T1SS_HlyD"/>
</dbReference>
<evidence type="ECO:0000256" key="5">
    <source>
        <dbReference type="ARBA" id="ARBA00022519"/>
    </source>
</evidence>
<evidence type="ECO:0000256" key="4">
    <source>
        <dbReference type="ARBA" id="ARBA00022475"/>
    </source>
</evidence>
<evidence type="ECO:0000313" key="15">
    <source>
        <dbReference type="Proteomes" id="UP001235760"/>
    </source>
</evidence>
<dbReference type="RefSeq" id="WP_305749797.1">
    <property type="nucleotide sequence ID" value="NZ_JAUZEE010000005.1"/>
</dbReference>
<dbReference type="InterPro" id="IPR050739">
    <property type="entry name" value="MFP"/>
</dbReference>
<dbReference type="Gene3D" id="1.10.287.470">
    <property type="entry name" value="Helix hairpin bin"/>
    <property type="match status" value="1"/>
</dbReference>
<dbReference type="EMBL" id="JAUZEE010000005">
    <property type="protein sequence ID" value="MDP4301251.1"/>
    <property type="molecule type" value="Genomic_DNA"/>
</dbReference>
<feature type="transmembrane region" description="Helical" evidence="9">
    <location>
        <begin position="59"/>
        <end position="80"/>
    </location>
</feature>
<evidence type="ECO:0000256" key="1">
    <source>
        <dbReference type="ARBA" id="ARBA00004377"/>
    </source>
</evidence>
<name>A0ABT9G440_LEPDI</name>
<dbReference type="Gene3D" id="2.40.50.100">
    <property type="match status" value="1"/>
</dbReference>
<sequence>MPAHPPSPADAGPLFSLPVPAPSPSPSPSHKPARSPHAVPMRGRETLSTASRLGEVSRAATVLLLTITAAFVALGVWAALAKIDTVAQTLGKVVPSARVQVVQSLEGGVVQEIHVQPGEVVEAGALLVSLSPVQVDADLRSRSAQSDNQLARSARLQAEAGGGTPVFDAALRQRQPQLVAAERAAWESRASEQATQLRMLDAQVAQKTAERVEVQNSLETAQRSLKTTREERVLVENLVQQGLEPRIELVRLERQIAEAEGRREGAIATLARIEQSLLETQARRENLQRQFRAQARDELNRVQAELRALGPTLPALQDRIERTALKAPVRSVVNRVFVSNVGAVARAGEPVVELVPVEDRLVVEAMVLPKDIGFIRTGQDARVKLTAYDYAIYGSLPARVTRVGADAVTNERGDSHYIVHLETDRPAIESLGRELKMLSGMQAQSDIVTGSRTVAEYLLKPLLGVRENAFRER</sequence>
<keyword evidence="6 9" id="KW-0812">Transmembrane</keyword>
<dbReference type="Gene3D" id="2.40.30.170">
    <property type="match status" value="1"/>
</dbReference>
<feature type="coiled-coil region" evidence="10">
    <location>
        <begin position="211"/>
        <end position="297"/>
    </location>
</feature>
<keyword evidence="10" id="KW-0175">Coiled coil</keyword>
<proteinExistence type="inferred from homology"/>
<evidence type="ECO:0000256" key="11">
    <source>
        <dbReference type="SAM" id="MobiDB-lite"/>
    </source>
</evidence>
<feature type="domain" description="AprE-like long alpha-helical hairpin" evidence="12">
    <location>
        <begin position="136"/>
        <end position="319"/>
    </location>
</feature>
<keyword evidence="3 9" id="KW-0813">Transport</keyword>
<keyword evidence="8 9" id="KW-0472">Membrane</keyword>
<keyword evidence="5 9" id="KW-0997">Cell inner membrane</keyword>
<dbReference type="PANTHER" id="PTHR30386:SF26">
    <property type="entry name" value="TRANSPORT PROTEIN COMB"/>
    <property type="match status" value="1"/>
</dbReference>
<dbReference type="Pfam" id="PF25994">
    <property type="entry name" value="HH_AprE"/>
    <property type="match status" value="1"/>
</dbReference>
<evidence type="ECO:0000256" key="3">
    <source>
        <dbReference type="ARBA" id="ARBA00022448"/>
    </source>
</evidence>
<evidence type="ECO:0000256" key="10">
    <source>
        <dbReference type="SAM" id="Coils"/>
    </source>
</evidence>
<evidence type="ECO:0000256" key="7">
    <source>
        <dbReference type="ARBA" id="ARBA00022989"/>
    </source>
</evidence>
<feature type="region of interest" description="Disordered" evidence="11">
    <location>
        <begin position="1"/>
        <end position="43"/>
    </location>
</feature>
<feature type="compositionally biased region" description="Pro residues" evidence="11">
    <location>
        <begin position="19"/>
        <end position="29"/>
    </location>
</feature>
<evidence type="ECO:0000259" key="13">
    <source>
        <dbReference type="Pfam" id="PF26002"/>
    </source>
</evidence>
<evidence type="ECO:0000256" key="8">
    <source>
        <dbReference type="ARBA" id="ARBA00023136"/>
    </source>
</evidence>
<dbReference type="InterPro" id="IPR058982">
    <property type="entry name" value="Beta-barrel_AprE"/>
</dbReference>
<dbReference type="Proteomes" id="UP001235760">
    <property type="component" value="Unassembled WGS sequence"/>
</dbReference>
<keyword evidence="4 9" id="KW-1003">Cell membrane</keyword>
<organism evidence="14 15">
    <name type="scientific">Leptothrix discophora</name>
    <dbReference type="NCBI Taxonomy" id="89"/>
    <lineage>
        <taxon>Bacteria</taxon>
        <taxon>Pseudomonadati</taxon>
        <taxon>Pseudomonadota</taxon>
        <taxon>Betaproteobacteria</taxon>
        <taxon>Burkholderiales</taxon>
        <taxon>Sphaerotilaceae</taxon>
        <taxon>Leptothrix</taxon>
    </lineage>
</organism>
<evidence type="ECO:0000259" key="12">
    <source>
        <dbReference type="Pfam" id="PF25994"/>
    </source>
</evidence>
<evidence type="ECO:0000256" key="9">
    <source>
        <dbReference type="RuleBase" id="RU365093"/>
    </source>
</evidence>
<dbReference type="InterPro" id="IPR058781">
    <property type="entry name" value="HH_AprE-like"/>
</dbReference>
<comment type="subcellular location">
    <subcellularLocation>
        <location evidence="1 9">Cell inner membrane</location>
        <topology evidence="1 9">Single-pass membrane protein</topology>
    </subcellularLocation>
</comment>